<organism evidence="2 3">
    <name type="scientific">Friedmanniomyces endolithicus</name>
    <dbReference type="NCBI Taxonomy" id="329885"/>
    <lineage>
        <taxon>Eukaryota</taxon>
        <taxon>Fungi</taxon>
        <taxon>Dikarya</taxon>
        <taxon>Ascomycota</taxon>
        <taxon>Pezizomycotina</taxon>
        <taxon>Dothideomycetes</taxon>
        <taxon>Dothideomycetidae</taxon>
        <taxon>Mycosphaerellales</taxon>
        <taxon>Teratosphaeriaceae</taxon>
        <taxon>Friedmanniomyces</taxon>
    </lineage>
</organism>
<protein>
    <recommendedName>
        <fullName evidence="4">Ecp2 effector protein domain-containing protein</fullName>
    </recommendedName>
</protein>
<feature type="signal peptide" evidence="1">
    <location>
        <begin position="1"/>
        <end position="23"/>
    </location>
</feature>
<dbReference type="AlphaFoldDB" id="A0A4U0V0D0"/>
<dbReference type="EMBL" id="NAJP01000026">
    <property type="protein sequence ID" value="TKA41763.1"/>
    <property type="molecule type" value="Genomic_DNA"/>
</dbReference>
<comment type="caution">
    <text evidence="2">The sequence shown here is derived from an EMBL/GenBank/DDBJ whole genome shotgun (WGS) entry which is preliminary data.</text>
</comment>
<evidence type="ECO:0008006" key="4">
    <source>
        <dbReference type="Google" id="ProtNLM"/>
    </source>
</evidence>
<evidence type="ECO:0000313" key="2">
    <source>
        <dbReference type="EMBL" id="TKA41763.1"/>
    </source>
</evidence>
<proteinExistence type="predicted"/>
<evidence type="ECO:0000256" key="1">
    <source>
        <dbReference type="SAM" id="SignalP"/>
    </source>
</evidence>
<accession>A0A4U0V0D0</accession>
<gene>
    <name evidence="2" type="ORF">B0A54_08189</name>
</gene>
<sequence length="166" mass="18082">MYGPTLVLLCTLIVFSICTSARATATSPPFQITHLQLHEVQNGNTTCSFIVHDPDPLTNATQRCAGEWTTGSKGYSQGTYESCGNSSFGWNLYAYTNCQNFVLSLEHAFTDPAVGDPPYDQILEFGKGNVTMLDLACTARTGRVKCEQALEGTIMAPIYAVVAKRR</sequence>
<evidence type="ECO:0000313" key="3">
    <source>
        <dbReference type="Proteomes" id="UP000310066"/>
    </source>
</evidence>
<dbReference type="Proteomes" id="UP000310066">
    <property type="component" value="Unassembled WGS sequence"/>
</dbReference>
<feature type="chain" id="PRO_5020785279" description="Ecp2 effector protein domain-containing protein" evidence="1">
    <location>
        <begin position="24"/>
        <end position="166"/>
    </location>
</feature>
<reference evidence="2 3" key="1">
    <citation type="submission" date="2017-03" db="EMBL/GenBank/DDBJ databases">
        <title>Genomes of endolithic fungi from Antarctica.</title>
        <authorList>
            <person name="Coleine C."/>
            <person name="Masonjones S."/>
            <person name="Stajich J.E."/>
        </authorList>
    </citation>
    <scope>NUCLEOTIDE SEQUENCE [LARGE SCALE GENOMIC DNA]</scope>
    <source>
        <strain evidence="2 3">CCFEE 5311</strain>
    </source>
</reference>
<name>A0A4U0V0D0_9PEZI</name>
<dbReference type="OrthoDB" id="5395704at2759"/>
<keyword evidence="1" id="KW-0732">Signal</keyword>